<comment type="caution">
    <text evidence="7">The sequence shown here is derived from an EMBL/GenBank/DDBJ whole genome shotgun (WGS) entry which is preliminary data.</text>
</comment>
<evidence type="ECO:0000256" key="2">
    <source>
        <dbReference type="ARBA" id="ARBA00022692"/>
    </source>
</evidence>
<comment type="subcellular location">
    <subcellularLocation>
        <location evidence="1">Membrane</location>
        <topology evidence="1">Multi-pass membrane protein</topology>
    </subcellularLocation>
</comment>
<sequence>MGGLILATSLMAATHLAPALPGLRDGLRRRLGPGLYGALHGTLSLLALAVLVLAWRQTDPAPSPLDGGPAARTLAVWLMPLALFLVVARLTTRRTDRPQGIYTVTATPGSLGVLLWSLLHLGAASDGRAAVVFAGFALIAAVSLWRNLRDAPPAVRAVGWMPFAGTGPVDWRGLGLWRGAVALLTWGVLLWAHPVILGPDPATYLGL</sequence>
<feature type="transmembrane region" description="Helical" evidence="5">
    <location>
        <begin position="100"/>
        <end position="119"/>
    </location>
</feature>
<feature type="transmembrane region" description="Helical" evidence="5">
    <location>
        <begin position="131"/>
        <end position="148"/>
    </location>
</feature>
<keyword evidence="4 5" id="KW-0472">Membrane</keyword>
<proteinExistence type="predicted"/>
<feature type="domain" description="NnrU" evidence="6">
    <location>
        <begin position="4"/>
        <end position="200"/>
    </location>
</feature>
<evidence type="ECO:0000256" key="4">
    <source>
        <dbReference type="ARBA" id="ARBA00023136"/>
    </source>
</evidence>
<keyword evidence="3 5" id="KW-1133">Transmembrane helix</keyword>
<keyword evidence="2 5" id="KW-0812">Transmembrane</keyword>
<accession>A0ABW2KW59</accession>
<dbReference type="RefSeq" id="WP_377358944.1">
    <property type="nucleotide sequence ID" value="NZ_JBHTCM010000010.1"/>
</dbReference>
<evidence type="ECO:0000256" key="5">
    <source>
        <dbReference type="SAM" id="Phobius"/>
    </source>
</evidence>
<feature type="transmembrane region" description="Helical" evidence="5">
    <location>
        <begin position="176"/>
        <end position="197"/>
    </location>
</feature>
<evidence type="ECO:0000313" key="7">
    <source>
        <dbReference type="EMBL" id="MFC7333699.1"/>
    </source>
</evidence>
<evidence type="ECO:0000256" key="3">
    <source>
        <dbReference type="ARBA" id="ARBA00022989"/>
    </source>
</evidence>
<protein>
    <submittedName>
        <fullName evidence="7">NnrU family protein</fullName>
    </submittedName>
</protein>
<feature type="transmembrane region" description="Helical" evidence="5">
    <location>
        <begin position="35"/>
        <end position="55"/>
    </location>
</feature>
<gene>
    <name evidence="7" type="ORF">ACFQPS_11035</name>
</gene>
<evidence type="ECO:0000256" key="1">
    <source>
        <dbReference type="ARBA" id="ARBA00004141"/>
    </source>
</evidence>
<keyword evidence="8" id="KW-1185">Reference proteome</keyword>
<reference evidence="8" key="1">
    <citation type="journal article" date="2019" name="Int. J. Syst. Evol. Microbiol.">
        <title>The Global Catalogue of Microorganisms (GCM) 10K type strain sequencing project: providing services to taxonomists for standard genome sequencing and annotation.</title>
        <authorList>
            <consortium name="The Broad Institute Genomics Platform"/>
            <consortium name="The Broad Institute Genome Sequencing Center for Infectious Disease"/>
            <person name="Wu L."/>
            <person name="Ma J."/>
        </authorList>
    </citation>
    <scope>NUCLEOTIDE SEQUENCE [LARGE SCALE GENOMIC DNA]</scope>
    <source>
        <strain evidence="8">CGMCC 1.16275</strain>
    </source>
</reference>
<dbReference type="Proteomes" id="UP001596456">
    <property type="component" value="Unassembled WGS sequence"/>
</dbReference>
<dbReference type="InterPro" id="IPR009915">
    <property type="entry name" value="NnrU_dom"/>
</dbReference>
<evidence type="ECO:0000313" key="8">
    <source>
        <dbReference type="Proteomes" id="UP001596456"/>
    </source>
</evidence>
<organism evidence="7 8">
    <name type="scientific">Rhodocista pekingensis</name>
    <dbReference type="NCBI Taxonomy" id="201185"/>
    <lineage>
        <taxon>Bacteria</taxon>
        <taxon>Pseudomonadati</taxon>
        <taxon>Pseudomonadota</taxon>
        <taxon>Alphaproteobacteria</taxon>
        <taxon>Rhodospirillales</taxon>
        <taxon>Azospirillaceae</taxon>
        <taxon>Rhodocista</taxon>
    </lineage>
</organism>
<evidence type="ECO:0000259" key="6">
    <source>
        <dbReference type="Pfam" id="PF07298"/>
    </source>
</evidence>
<dbReference type="EMBL" id="JBHTCM010000010">
    <property type="protein sequence ID" value="MFC7333699.1"/>
    <property type="molecule type" value="Genomic_DNA"/>
</dbReference>
<dbReference type="Pfam" id="PF07298">
    <property type="entry name" value="NnrU"/>
    <property type="match status" value="1"/>
</dbReference>
<name>A0ABW2KW59_9PROT</name>
<feature type="transmembrane region" description="Helical" evidence="5">
    <location>
        <begin position="67"/>
        <end position="88"/>
    </location>
</feature>